<comment type="caution">
    <text evidence="1">The sequence shown here is derived from an EMBL/GenBank/DDBJ whole genome shotgun (WGS) entry which is preliminary data.</text>
</comment>
<dbReference type="AlphaFoldDB" id="A0A2B7YID2"/>
<accession>A0A2B7YID2</accession>
<reference evidence="1 2" key="1">
    <citation type="submission" date="2017-06" db="EMBL/GenBank/DDBJ databases">
        <title>Genome sequencing of Fusobacterium nucleatum subsp. polymorphum KCOM 1232 (=ChDC F37).</title>
        <authorList>
            <person name="Kook J.-K."/>
            <person name="Park S.-N."/>
            <person name="Lim Y.K."/>
            <person name="Roh H."/>
        </authorList>
    </citation>
    <scope>NUCLEOTIDE SEQUENCE [LARGE SCALE GENOMIC DNA]</scope>
    <source>
        <strain evidence="2">KCOM 1232 ( ChDC F37)</strain>
    </source>
</reference>
<name>A0A2B7YID2_FUSNP</name>
<evidence type="ECO:0000313" key="1">
    <source>
        <dbReference type="EMBL" id="PGH20632.1"/>
    </source>
</evidence>
<proteinExistence type="predicted"/>
<gene>
    <name evidence="1" type="ORF">RN96_10685</name>
</gene>
<sequence>MYFYLEKNSLLNGQIMVVFQTENQIPNYKEITNFGELVEFKGSNIPSVWEYSKSEDMLYDINDKPSPYHILKNKKWVVEDKDGFKEYCFNNIDAIKQEILEYGFDYEITNGNKHRQRCRNDDIAKMVATVVSLQLAKSFGVEQKVTWYFEDNVGMTVGLLELGKLMLFGTTFIQSVYDTENYFKTLKDIKKISKNEFEIKRKEIHLNLAKSQF</sequence>
<protein>
    <recommendedName>
        <fullName evidence="3">DUF4376 domain-containing protein</fullName>
    </recommendedName>
</protein>
<evidence type="ECO:0008006" key="3">
    <source>
        <dbReference type="Google" id="ProtNLM"/>
    </source>
</evidence>
<organism evidence="1 2">
    <name type="scientific">Fusobacterium nucleatum subsp. polymorphum</name>
    <name type="common">Fusobacterium polymorphum</name>
    <dbReference type="NCBI Taxonomy" id="76857"/>
    <lineage>
        <taxon>Bacteria</taxon>
        <taxon>Fusobacteriati</taxon>
        <taxon>Fusobacteriota</taxon>
        <taxon>Fusobacteriia</taxon>
        <taxon>Fusobacteriales</taxon>
        <taxon>Fusobacteriaceae</taxon>
        <taxon>Fusobacterium</taxon>
    </lineage>
</organism>
<dbReference type="RefSeq" id="WP_098703403.1">
    <property type="nucleotide sequence ID" value="NZ_NJGI01000005.1"/>
</dbReference>
<dbReference type="Proteomes" id="UP000222862">
    <property type="component" value="Unassembled WGS sequence"/>
</dbReference>
<evidence type="ECO:0000313" key="2">
    <source>
        <dbReference type="Proteomes" id="UP000222862"/>
    </source>
</evidence>
<dbReference type="EMBL" id="NJGI01000005">
    <property type="protein sequence ID" value="PGH20632.1"/>
    <property type="molecule type" value="Genomic_DNA"/>
</dbReference>